<evidence type="ECO:0000256" key="1">
    <source>
        <dbReference type="ARBA" id="ARBA00022801"/>
    </source>
</evidence>
<dbReference type="PROSITE" id="PS51257">
    <property type="entry name" value="PROKAR_LIPOPROTEIN"/>
    <property type="match status" value="1"/>
</dbReference>
<dbReference type="PANTHER" id="PTHR47572">
    <property type="entry name" value="LIPOPROTEIN-RELATED"/>
    <property type="match status" value="1"/>
</dbReference>
<gene>
    <name evidence="3" type="ORF">AABB81_14335</name>
</gene>
<comment type="caution">
    <text evidence="3">The sequence shown here is derived from an EMBL/GenBank/DDBJ whole genome shotgun (WGS) entry which is preliminary data.</text>
</comment>
<dbReference type="InterPro" id="IPR013658">
    <property type="entry name" value="SGL"/>
</dbReference>
<keyword evidence="4" id="KW-1185">Reference proteome</keyword>
<dbReference type="EMBL" id="JBCDNA010000003">
    <property type="protein sequence ID" value="MEL4457083.1"/>
    <property type="molecule type" value="Genomic_DNA"/>
</dbReference>
<dbReference type="Pfam" id="PF08450">
    <property type="entry name" value="SGL"/>
    <property type="match status" value="1"/>
</dbReference>
<feature type="domain" description="SMP-30/Gluconolactonase/LRE-like region" evidence="2">
    <location>
        <begin position="62"/>
        <end position="329"/>
    </location>
</feature>
<dbReference type="InterPro" id="IPR051262">
    <property type="entry name" value="SMP-30/CGR1_Lactonase"/>
</dbReference>
<name>A0ABU9L3S9_9FLAO</name>
<evidence type="ECO:0000313" key="4">
    <source>
        <dbReference type="Proteomes" id="UP001474120"/>
    </source>
</evidence>
<dbReference type="Gene3D" id="2.120.10.30">
    <property type="entry name" value="TolB, C-terminal domain"/>
    <property type="match status" value="1"/>
</dbReference>
<dbReference type="PANTHER" id="PTHR47572:SF4">
    <property type="entry name" value="LACTONASE DRP35"/>
    <property type="match status" value="1"/>
</dbReference>
<keyword evidence="1" id="KW-0378">Hydrolase</keyword>
<sequence length="339" mass="37969">MKHFAMLAIIGILLFACTEKKKETKTQTEVLEQGYIEEIDQELKKVLNPENKMEILSRNHDWTEGPLWLDEQKMLLFSDIPRNTVYSWTEENGVKEYLNPSGFTGEHFEGSEPGANGLLLDPEGSLVLCQHGNRQMAKMISAVDDPKPEFITLVSNFDGKKLNSPNDAVFDSNGNLYFTDPPYGLAKRMEDPEKELEFQGVYRYDPLGDLHILDAELSRPNGIAFSPDEKILYVANSDPERAIWMAYDIDKESGILSKKVFYDVTELTSSEKGLPDGLKVNDAGYLFATGPGGVLIFNPSGRHLGTIKTGRATSNVAFNSDQSVLFMTADSYVLKLHLR</sequence>
<reference evidence="3 4" key="1">
    <citation type="submission" date="2024-04" db="EMBL/GenBank/DDBJ databases">
        <title>whole genome sequencing of Lutimonas vermicola strain IMCC1616.</title>
        <authorList>
            <person name="Bae S.S."/>
        </authorList>
    </citation>
    <scope>NUCLEOTIDE SEQUENCE [LARGE SCALE GENOMIC DNA]</scope>
    <source>
        <strain evidence="3 4">IMCC1616</strain>
    </source>
</reference>
<accession>A0ABU9L3S9</accession>
<dbReference type="SUPFAM" id="SSF63829">
    <property type="entry name" value="Calcium-dependent phosphotriesterase"/>
    <property type="match status" value="1"/>
</dbReference>
<evidence type="ECO:0000259" key="2">
    <source>
        <dbReference type="Pfam" id="PF08450"/>
    </source>
</evidence>
<evidence type="ECO:0000313" key="3">
    <source>
        <dbReference type="EMBL" id="MEL4457083.1"/>
    </source>
</evidence>
<dbReference type="Proteomes" id="UP001474120">
    <property type="component" value="Unassembled WGS sequence"/>
</dbReference>
<dbReference type="RefSeq" id="WP_342161244.1">
    <property type="nucleotide sequence ID" value="NZ_JBCDNA010000003.1"/>
</dbReference>
<protein>
    <submittedName>
        <fullName evidence="3">SMP-30/gluconolactonase/LRE family protein</fullName>
    </submittedName>
</protein>
<proteinExistence type="predicted"/>
<dbReference type="InterPro" id="IPR011042">
    <property type="entry name" value="6-blade_b-propeller_TolB-like"/>
</dbReference>
<organism evidence="3 4">
    <name type="scientific">Lutimonas vermicola</name>
    <dbReference type="NCBI Taxonomy" id="414288"/>
    <lineage>
        <taxon>Bacteria</taxon>
        <taxon>Pseudomonadati</taxon>
        <taxon>Bacteroidota</taxon>
        <taxon>Flavobacteriia</taxon>
        <taxon>Flavobacteriales</taxon>
        <taxon>Flavobacteriaceae</taxon>
        <taxon>Lutimonas</taxon>
    </lineage>
</organism>